<evidence type="ECO:0000313" key="4">
    <source>
        <dbReference type="Proteomes" id="UP000265618"/>
    </source>
</evidence>
<dbReference type="Gene3D" id="3.40.50.300">
    <property type="entry name" value="P-loop containing nucleotide triphosphate hydrolases"/>
    <property type="match status" value="1"/>
</dbReference>
<dbReference type="OrthoDB" id="2110130at2759"/>
<dbReference type="Proteomes" id="UP000265618">
    <property type="component" value="Unassembled WGS sequence"/>
</dbReference>
<dbReference type="AlphaFoldDB" id="A0A9K3GNY7"/>
<evidence type="ECO:0000259" key="2">
    <source>
        <dbReference type="Pfam" id="PF00005"/>
    </source>
</evidence>
<feature type="domain" description="ABC transporter" evidence="2">
    <location>
        <begin position="35"/>
        <end position="167"/>
    </location>
</feature>
<dbReference type="InterPro" id="IPR003439">
    <property type="entry name" value="ABC_transporter-like_ATP-bd"/>
</dbReference>
<dbReference type="PANTHER" id="PTHR19211:SF117">
    <property type="entry name" value="ATP-BINDING CASSETTE SUB-FAMILY F MEMBER 3"/>
    <property type="match status" value="1"/>
</dbReference>
<sequence>VQFRFPNAEDTSKNISLRDVGFSYSGRMQGHGFYLDNINMKITSESRIGLVGPNGAGKSTLLALIAGQLEALHGVVDKPNSIKVAVFRQHHADSLELDETPLSTMRSRFPGEQDQAYRAHLGSFGLVTRQCTQPIRSLSGGERSRLAFSLLTFNNRPHVLLLDEPTNHLSAEARRSLAQALI</sequence>
<evidence type="ECO:0000313" key="3">
    <source>
        <dbReference type="EMBL" id="GIQ89952.1"/>
    </source>
</evidence>
<dbReference type="SUPFAM" id="SSF52540">
    <property type="entry name" value="P-loop containing nucleoside triphosphate hydrolases"/>
    <property type="match status" value="1"/>
</dbReference>
<keyword evidence="1" id="KW-0677">Repeat</keyword>
<dbReference type="PANTHER" id="PTHR19211">
    <property type="entry name" value="ATP-BINDING TRANSPORT PROTEIN-RELATED"/>
    <property type="match status" value="1"/>
</dbReference>
<dbReference type="EMBL" id="BDIP01005609">
    <property type="protein sequence ID" value="GIQ89952.1"/>
    <property type="molecule type" value="Genomic_DNA"/>
</dbReference>
<dbReference type="GO" id="GO:0016887">
    <property type="term" value="F:ATP hydrolysis activity"/>
    <property type="evidence" value="ECO:0007669"/>
    <property type="project" value="InterPro"/>
</dbReference>
<proteinExistence type="predicted"/>
<protein>
    <recommendedName>
        <fullName evidence="2">ABC transporter domain-containing protein</fullName>
    </recommendedName>
</protein>
<feature type="non-terminal residue" evidence="3">
    <location>
        <position position="1"/>
    </location>
</feature>
<feature type="non-terminal residue" evidence="3">
    <location>
        <position position="182"/>
    </location>
</feature>
<dbReference type="GO" id="GO:0005524">
    <property type="term" value="F:ATP binding"/>
    <property type="evidence" value="ECO:0007669"/>
    <property type="project" value="InterPro"/>
</dbReference>
<dbReference type="InterPro" id="IPR050611">
    <property type="entry name" value="ABCF"/>
</dbReference>
<name>A0A9K3GNY7_9EUKA</name>
<evidence type="ECO:0000256" key="1">
    <source>
        <dbReference type="ARBA" id="ARBA00022737"/>
    </source>
</evidence>
<comment type="caution">
    <text evidence="3">The sequence shown here is derived from an EMBL/GenBank/DDBJ whole genome shotgun (WGS) entry which is preliminary data.</text>
</comment>
<organism evidence="3 4">
    <name type="scientific">Kipferlia bialata</name>
    <dbReference type="NCBI Taxonomy" id="797122"/>
    <lineage>
        <taxon>Eukaryota</taxon>
        <taxon>Metamonada</taxon>
        <taxon>Carpediemonas-like organisms</taxon>
        <taxon>Kipferlia</taxon>
    </lineage>
</organism>
<reference evidence="3 4" key="1">
    <citation type="journal article" date="2018" name="PLoS ONE">
        <title>The draft genome of Kipferlia bialata reveals reductive genome evolution in fornicate parasites.</title>
        <authorList>
            <person name="Tanifuji G."/>
            <person name="Takabayashi S."/>
            <person name="Kume K."/>
            <person name="Takagi M."/>
            <person name="Nakayama T."/>
            <person name="Kamikawa R."/>
            <person name="Inagaki Y."/>
            <person name="Hashimoto T."/>
        </authorList>
    </citation>
    <scope>NUCLEOTIDE SEQUENCE [LARGE SCALE GENOMIC DNA]</scope>
    <source>
        <strain evidence="3">NY0173</strain>
    </source>
</reference>
<accession>A0A9K3GNY7</accession>
<dbReference type="InterPro" id="IPR027417">
    <property type="entry name" value="P-loop_NTPase"/>
</dbReference>
<gene>
    <name evidence="3" type="ORF">KIPB_012573</name>
</gene>
<keyword evidence="4" id="KW-1185">Reference proteome</keyword>
<dbReference type="Pfam" id="PF00005">
    <property type="entry name" value="ABC_tran"/>
    <property type="match status" value="1"/>
</dbReference>